<dbReference type="Pfam" id="PF13271">
    <property type="entry name" value="DUF4062"/>
    <property type="match status" value="1"/>
</dbReference>
<dbReference type="InterPro" id="IPR025139">
    <property type="entry name" value="DUF4062"/>
</dbReference>
<organism evidence="2">
    <name type="scientific">marine sediment metagenome</name>
    <dbReference type="NCBI Taxonomy" id="412755"/>
    <lineage>
        <taxon>unclassified sequences</taxon>
        <taxon>metagenomes</taxon>
        <taxon>ecological metagenomes</taxon>
    </lineage>
</organism>
<feature type="domain" description="DUF4062" evidence="1">
    <location>
        <begin position="121"/>
        <end position="211"/>
    </location>
</feature>
<dbReference type="AlphaFoldDB" id="A0A0F9LJL0"/>
<name>A0A0F9LJL0_9ZZZZ</name>
<evidence type="ECO:0000259" key="1">
    <source>
        <dbReference type="Pfam" id="PF13271"/>
    </source>
</evidence>
<dbReference type="EMBL" id="LAZR01006246">
    <property type="protein sequence ID" value="KKM93583.1"/>
    <property type="molecule type" value="Genomic_DNA"/>
</dbReference>
<protein>
    <recommendedName>
        <fullName evidence="1">DUF4062 domain-containing protein</fullName>
    </recommendedName>
</protein>
<accession>A0A0F9LJL0</accession>
<gene>
    <name evidence="2" type="ORF">LCGC14_1206920</name>
</gene>
<comment type="caution">
    <text evidence="2">The sequence shown here is derived from an EMBL/GenBank/DDBJ whole genome shotgun (WGS) entry which is preliminary data.</text>
</comment>
<reference evidence="2" key="1">
    <citation type="journal article" date="2015" name="Nature">
        <title>Complex archaea that bridge the gap between prokaryotes and eukaryotes.</title>
        <authorList>
            <person name="Spang A."/>
            <person name="Saw J.H."/>
            <person name="Jorgensen S.L."/>
            <person name="Zaremba-Niedzwiedzka K."/>
            <person name="Martijn J."/>
            <person name="Lind A.E."/>
            <person name="van Eijk R."/>
            <person name="Schleper C."/>
            <person name="Guy L."/>
            <person name="Ettema T.J."/>
        </authorList>
    </citation>
    <scope>NUCLEOTIDE SEQUENCE</scope>
</reference>
<evidence type="ECO:0000313" key="2">
    <source>
        <dbReference type="EMBL" id="KKM93583.1"/>
    </source>
</evidence>
<proteinExistence type="predicted"/>
<sequence>MDNVPSPFFLIIFPIKTFEFKTNKKVENSQQYLEIKWDLKGKIRDFIYITYKKGENDPIVIKDKIELIKIEKNFSRSIQIGIYWSGINDLLPDGCLLYTNEISYLKEVKKKTLKIEGKLFKIFISSTIQDEKQVLRTNIKEMLDSKNNIIPILSEYPETFPKPIDPSLNTFEASIAPIKDCQIFVLVIGKRYGNIEPGKDISIMEAEYDEAVRNHLPHIVFIDEEVIQDYDRFSTKDPDWDGKKIKAFRKNYLDLLKIKGYDKPAKIMKFITKLSKLKLTFGKKHKDNWYWLFSMNDTPRFLRALDAQIDFYVDQIEPTIKEMKNCLVRFSSTNIPEIKREISERFISWGPVGTQFLLDEHKTNQYGYSDVSGAVMDMSYPDWQKSQEYSTVIQYDQQIPVERTVSFSDQYREEKEKVIRRDQETFEAVEGFILKHYQMWYYRKCSELNELDEKEKERYNKLLTKNKNDYNIYEHKVTHRKDTLRNNFGLHFDESKKLFYNLETSIQLSSEGDIRHSDIRTIEESGMFIEEKIIDKINILLKSLRDYWKEANQYQIGNPEIKKNVEFEKELISELITLTLENGVWRFKK</sequence>